<gene>
    <name evidence="7" type="ORF">UFOPK3564_00589</name>
</gene>
<dbReference type="Pfam" id="PF01070">
    <property type="entry name" value="FMN_dh"/>
    <property type="match status" value="1"/>
</dbReference>
<accession>A0A6J7GAT4</accession>
<dbReference type="AlphaFoldDB" id="A0A6J7GAT4"/>
<dbReference type="PROSITE" id="PS00557">
    <property type="entry name" value="FMN_HYDROXY_ACID_DH_1"/>
    <property type="match status" value="1"/>
</dbReference>
<dbReference type="PROSITE" id="PS51349">
    <property type="entry name" value="FMN_HYDROXY_ACID_DH_2"/>
    <property type="match status" value="1"/>
</dbReference>
<dbReference type="FunFam" id="3.20.20.70:FF:000029">
    <property type="entry name" value="L-lactate dehydrogenase"/>
    <property type="match status" value="1"/>
</dbReference>
<dbReference type="SUPFAM" id="SSF51395">
    <property type="entry name" value="FMN-linked oxidoreductases"/>
    <property type="match status" value="1"/>
</dbReference>
<comment type="similarity">
    <text evidence="5">Belongs to the FMN-dependent alpha-hydroxy acid dehydrogenase family.</text>
</comment>
<dbReference type="GO" id="GO:0010181">
    <property type="term" value="F:FMN binding"/>
    <property type="evidence" value="ECO:0007669"/>
    <property type="project" value="InterPro"/>
</dbReference>
<evidence type="ECO:0000259" key="6">
    <source>
        <dbReference type="PROSITE" id="PS51349"/>
    </source>
</evidence>
<keyword evidence="4" id="KW-0560">Oxidoreductase</keyword>
<dbReference type="PIRSF" id="PIRSF000138">
    <property type="entry name" value="Al-hdrx_acd_dh"/>
    <property type="match status" value="1"/>
</dbReference>
<keyword evidence="3" id="KW-0288">FMN</keyword>
<evidence type="ECO:0000256" key="1">
    <source>
        <dbReference type="ARBA" id="ARBA00001917"/>
    </source>
</evidence>
<proteinExistence type="inferred from homology"/>
<evidence type="ECO:0000256" key="3">
    <source>
        <dbReference type="ARBA" id="ARBA00022643"/>
    </source>
</evidence>
<dbReference type="PANTHER" id="PTHR10578">
    <property type="entry name" value="S -2-HYDROXY-ACID OXIDASE-RELATED"/>
    <property type="match status" value="1"/>
</dbReference>
<comment type="cofactor">
    <cofactor evidence="1">
        <name>FMN</name>
        <dbReference type="ChEBI" id="CHEBI:58210"/>
    </cofactor>
</comment>
<dbReference type="PANTHER" id="PTHR10578:SF143">
    <property type="entry name" value="FMN-DEPENDENT ALPHA-HYDROXY ACID DEHYDROGENASE PB1A11.03"/>
    <property type="match status" value="1"/>
</dbReference>
<dbReference type="Gene3D" id="3.20.20.70">
    <property type="entry name" value="Aldolase class I"/>
    <property type="match status" value="1"/>
</dbReference>
<organism evidence="7">
    <name type="scientific">freshwater metagenome</name>
    <dbReference type="NCBI Taxonomy" id="449393"/>
    <lineage>
        <taxon>unclassified sequences</taxon>
        <taxon>metagenomes</taxon>
        <taxon>ecological metagenomes</taxon>
    </lineage>
</organism>
<dbReference type="InterPro" id="IPR012133">
    <property type="entry name" value="Alpha-hydoxy_acid_DH_FMN"/>
</dbReference>
<dbReference type="EMBL" id="CAFBMK010000020">
    <property type="protein sequence ID" value="CAB4901273.1"/>
    <property type="molecule type" value="Genomic_DNA"/>
</dbReference>
<dbReference type="InterPro" id="IPR037396">
    <property type="entry name" value="FMN_HAD"/>
</dbReference>
<evidence type="ECO:0000256" key="4">
    <source>
        <dbReference type="ARBA" id="ARBA00023002"/>
    </source>
</evidence>
<feature type="domain" description="FMN hydroxy acid dehydrogenase" evidence="6">
    <location>
        <begin position="24"/>
        <end position="392"/>
    </location>
</feature>
<dbReference type="GO" id="GO:0016614">
    <property type="term" value="F:oxidoreductase activity, acting on CH-OH group of donors"/>
    <property type="evidence" value="ECO:0007669"/>
    <property type="project" value="UniProtKB-ARBA"/>
</dbReference>
<sequence>MSTTPPVPLSVYQFEIYGKGLGGETPILPTTYEGMRARAEAELSSAAYGYVAGGAGEERTMDANREAFDRVRLLPRMLGEVGARDLTTTVLGTTLNAPILLGPVGVLSIVHPDGELAVARAANATGVTHVLSNAASTTIEDVADATPDAPRWFQLYPPNDPEVRRSLVARAEAAGNEAIVVTLDTLTMPWRPRDLQNAYLPFLLGEGIANYTSDPAFRAKLAVPPEEDPQAAVGMWAMTFPNPGMSWDDLAELRSETSLPLLVKGILHPDDARRAVELGVDGIVVSNHGGRQVDGSVGALDQLPAIVAAVPETVPVLIDSGVRTGSDVLKALALGAQAVLVARPWVWGLALEGQAGVEQVVRSLLADFDLSLAMCGLSSVAEVGPDAIVPRP</sequence>
<evidence type="ECO:0000313" key="7">
    <source>
        <dbReference type="EMBL" id="CAB4901273.1"/>
    </source>
</evidence>
<evidence type="ECO:0000256" key="2">
    <source>
        <dbReference type="ARBA" id="ARBA00022630"/>
    </source>
</evidence>
<keyword evidence="2" id="KW-0285">Flavoprotein</keyword>
<dbReference type="InterPro" id="IPR008259">
    <property type="entry name" value="FMN_hydac_DH_AS"/>
</dbReference>
<dbReference type="InterPro" id="IPR000262">
    <property type="entry name" value="FMN-dep_DH"/>
</dbReference>
<reference evidence="7" key="1">
    <citation type="submission" date="2020-05" db="EMBL/GenBank/DDBJ databases">
        <authorList>
            <person name="Chiriac C."/>
            <person name="Salcher M."/>
            <person name="Ghai R."/>
            <person name="Kavagutti S V."/>
        </authorList>
    </citation>
    <scope>NUCLEOTIDE SEQUENCE</scope>
</reference>
<name>A0A6J7GAT4_9ZZZZ</name>
<evidence type="ECO:0000256" key="5">
    <source>
        <dbReference type="ARBA" id="ARBA00024042"/>
    </source>
</evidence>
<protein>
    <submittedName>
        <fullName evidence="7">Unannotated protein</fullName>
    </submittedName>
</protein>
<dbReference type="InterPro" id="IPR013785">
    <property type="entry name" value="Aldolase_TIM"/>
</dbReference>